<evidence type="ECO:0000259" key="5">
    <source>
        <dbReference type="PROSITE" id="PS50975"/>
    </source>
</evidence>
<dbReference type="Gene3D" id="3.30.470.20">
    <property type="entry name" value="ATP-grasp fold, B domain"/>
    <property type="match status" value="1"/>
</dbReference>
<dbReference type="EMBL" id="MLAK01000576">
    <property type="protein sequence ID" value="OHT11887.1"/>
    <property type="molecule type" value="Genomic_DNA"/>
</dbReference>
<dbReference type="PANTHER" id="PTHR12241:SF154">
    <property type="entry name" value="TUBULIN POLYGLUTAMYLASE TTLL11"/>
    <property type="match status" value="1"/>
</dbReference>
<dbReference type="OrthoDB" id="202825at2759"/>
<dbReference type="InterPro" id="IPR004344">
    <property type="entry name" value="TTL/TTLL_fam"/>
</dbReference>
<dbReference type="GO" id="GO:0036064">
    <property type="term" value="C:ciliary basal body"/>
    <property type="evidence" value="ECO:0007669"/>
    <property type="project" value="TreeGrafter"/>
</dbReference>
<dbReference type="PROSITE" id="PS50975">
    <property type="entry name" value="ATP_GRASP"/>
    <property type="match status" value="1"/>
</dbReference>
<evidence type="ECO:0000313" key="6">
    <source>
        <dbReference type="EMBL" id="OHT11887.1"/>
    </source>
</evidence>
<dbReference type="GO" id="GO:0015631">
    <property type="term" value="F:tubulin binding"/>
    <property type="evidence" value="ECO:0007669"/>
    <property type="project" value="TreeGrafter"/>
</dbReference>
<feature type="domain" description="ATP-grasp" evidence="5">
    <location>
        <begin position="290"/>
        <end position="338"/>
    </location>
</feature>
<dbReference type="InterPro" id="IPR011761">
    <property type="entry name" value="ATP-grasp"/>
</dbReference>
<dbReference type="PROSITE" id="PS51221">
    <property type="entry name" value="TTL"/>
    <property type="match status" value="1"/>
</dbReference>
<dbReference type="Proteomes" id="UP000179807">
    <property type="component" value="Unassembled WGS sequence"/>
</dbReference>
<evidence type="ECO:0000256" key="1">
    <source>
        <dbReference type="ARBA" id="ARBA00022598"/>
    </source>
</evidence>
<dbReference type="GO" id="GO:0070740">
    <property type="term" value="F:tubulin-glutamic acid ligase activity"/>
    <property type="evidence" value="ECO:0007669"/>
    <property type="project" value="TreeGrafter"/>
</dbReference>
<proteinExistence type="predicted"/>
<name>A0A1J4KKR6_9EUKA</name>
<organism evidence="6 7">
    <name type="scientific">Tritrichomonas foetus</name>
    <dbReference type="NCBI Taxonomy" id="1144522"/>
    <lineage>
        <taxon>Eukaryota</taxon>
        <taxon>Metamonada</taxon>
        <taxon>Parabasalia</taxon>
        <taxon>Tritrichomonadida</taxon>
        <taxon>Tritrichomonadidae</taxon>
        <taxon>Tritrichomonas</taxon>
    </lineage>
</organism>
<accession>A0A1J4KKR6</accession>
<keyword evidence="1 6" id="KW-0436">Ligase</keyword>
<keyword evidence="2 4" id="KW-0547">Nucleotide-binding</keyword>
<gene>
    <name evidence="6" type="ORF">TRFO_18459</name>
</gene>
<evidence type="ECO:0000256" key="4">
    <source>
        <dbReference type="PROSITE-ProRule" id="PRU00409"/>
    </source>
</evidence>
<keyword evidence="3 4" id="KW-0067">ATP-binding</keyword>
<protein>
    <submittedName>
        <fullName evidence="6">Tubulin-tyrosine ligase family protein</fullName>
    </submittedName>
</protein>
<dbReference type="GO" id="GO:0000226">
    <property type="term" value="P:microtubule cytoskeleton organization"/>
    <property type="evidence" value="ECO:0007669"/>
    <property type="project" value="TreeGrafter"/>
</dbReference>
<dbReference type="SUPFAM" id="SSF56059">
    <property type="entry name" value="Glutathione synthetase ATP-binding domain-like"/>
    <property type="match status" value="1"/>
</dbReference>
<dbReference type="RefSeq" id="XP_068365023.1">
    <property type="nucleotide sequence ID" value="XM_068500195.1"/>
</dbReference>
<sequence length="420" mass="49307">MIECDDKLITYETVRESMSEAGVGLTRKDVTCLLVWRDLLSPNINYRILRPWQILNRIPFSNVICLKSPLSVVLNESIFLFPSDYDFVPKTYLLPKEYDKFISDFKETSEKCEDEDEDLFIIKPSNGSLGNGIRLVRKGDIVENSSTQSVAQQYIRSHLINDTKFDLRIYALVVSVDPLEIYVYRNGIARFCSMKSNVKSRYSKLTNVSLNKHFNSKNSAYFSSCSSNENISQLISDVFDEHFSEEEQNYIWKEIDRVILLTLFSGCRYMKKGQDLFIPSYGIYSRCFQILGFDILLHEKDLKAYLVEVNYRPSLDYLRACERRMKIDMIKDSIRISVPHQHYQNLVRDRQWSWSLLLWQREALSHPELVEMSKKMRKKVVSESNYEKIWPRKKSPLFEHYSKILNDLNSLPINCDLVVC</sequence>
<evidence type="ECO:0000313" key="7">
    <source>
        <dbReference type="Proteomes" id="UP000179807"/>
    </source>
</evidence>
<dbReference type="Pfam" id="PF03133">
    <property type="entry name" value="TTL"/>
    <property type="match status" value="1"/>
</dbReference>
<dbReference type="VEuPathDB" id="TrichDB:TRFO_18459"/>
<evidence type="ECO:0000256" key="3">
    <source>
        <dbReference type="ARBA" id="ARBA00022840"/>
    </source>
</evidence>
<comment type="caution">
    <text evidence="6">The sequence shown here is derived from an EMBL/GenBank/DDBJ whole genome shotgun (WGS) entry which is preliminary data.</text>
</comment>
<keyword evidence="7" id="KW-1185">Reference proteome</keyword>
<dbReference type="GeneID" id="94834899"/>
<dbReference type="AlphaFoldDB" id="A0A1J4KKR6"/>
<reference evidence="6" key="1">
    <citation type="submission" date="2016-10" db="EMBL/GenBank/DDBJ databases">
        <authorList>
            <person name="Benchimol M."/>
            <person name="Almeida L.G."/>
            <person name="Vasconcelos A.T."/>
            <person name="Perreira-Neves A."/>
            <person name="Rosa I.A."/>
            <person name="Tasca T."/>
            <person name="Bogo M.R."/>
            <person name="de Souza W."/>
        </authorList>
    </citation>
    <scope>NUCLEOTIDE SEQUENCE [LARGE SCALE GENOMIC DNA]</scope>
    <source>
        <strain evidence="6">K</strain>
    </source>
</reference>
<dbReference type="PANTHER" id="PTHR12241">
    <property type="entry name" value="TUBULIN POLYGLUTAMYLASE"/>
    <property type="match status" value="1"/>
</dbReference>
<dbReference type="GO" id="GO:0046872">
    <property type="term" value="F:metal ion binding"/>
    <property type="evidence" value="ECO:0007669"/>
    <property type="project" value="InterPro"/>
</dbReference>
<evidence type="ECO:0000256" key="2">
    <source>
        <dbReference type="ARBA" id="ARBA00022741"/>
    </source>
</evidence>
<dbReference type="GO" id="GO:0005524">
    <property type="term" value="F:ATP binding"/>
    <property type="evidence" value="ECO:0007669"/>
    <property type="project" value="UniProtKB-UniRule"/>
</dbReference>